<feature type="active site" description="Schiff-base intermediate with substrate" evidence="7">
    <location>
        <position position="46"/>
    </location>
</feature>
<proteinExistence type="predicted"/>
<evidence type="ECO:0000256" key="2">
    <source>
        <dbReference type="ARBA" id="ARBA00012553"/>
    </source>
</evidence>
<accession>A0A809SBZ6</accession>
<dbReference type="EC" id="4.2.3.153" evidence="2"/>
<evidence type="ECO:0000256" key="7">
    <source>
        <dbReference type="PIRSR" id="PIRSR015957-1"/>
    </source>
</evidence>
<evidence type="ECO:0000256" key="6">
    <source>
        <dbReference type="ARBA" id="ARBA00047628"/>
    </source>
</evidence>
<protein>
    <recommendedName>
        <fullName evidence="2">(5-formylfuran-3-yl)methyl phosphate synthase</fullName>
        <ecNumber evidence="2">4.2.3.153</ecNumber>
    </recommendedName>
    <alternativeName>
        <fullName evidence="5">4-(hydroxymethyl)-2-furancarboxaldehyde-phosphate synthase</fullName>
    </alternativeName>
</protein>
<evidence type="ECO:0000313" key="8">
    <source>
        <dbReference type="EMBL" id="BBO21884.1"/>
    </source>
</evidence>
<dbReference type="EMBL" id="AP021857">
    <property type="protein sequence ID" value="BBO21884.1"/>
    <property type="molecule type" value="Genomic_DNA"/>
</dbReference>
<evidence type="ECO:0000256" key="4">
    <source>
        <dbReference type="ARBA" id="ARBA00023270"/>
    </source>
</evidence>
<evidence type="ECO:0000313" key="9">
    <source>
        <dbReference type="Proteomes" id="UP000662914"/>
    </source>
</evidence>
<dbReference type="Pfam" id="PF04476">
    <property type="entry name" value="4HFCP_synth"/>
    <property type="match status" value="1"/>
</dbReference>
<feature type="active site" description="Proton acceptor" evidence="7">
    <location>
        <position position="105"/>
    </location>
</feature>
<gene>
    <name evidence="8" type="ORF">DSYM_25830</name>
</gene>
<dbReference type="PIRSF" id="PIRSF015957">
    <property type="entry name" value="UCP015957"/>
    <property type="match status" value="1"/>
</dbReference>
<keyword evidence="4" id="KW-0704">Schiff base</keyword>
<dbReference type="InterPro" id="IPR007565">
    <property type="entry name" value="4HFCP_synth"/>
</dbReference>
<reference evidence="8" key="1">
    <citation type="journal article" name="DNA Res.">
        <title>The physiological potential of anammox bacteria as revealed by their core genome structure.</title>
        <authorList>
            <person name="Okubo T."/>
            <person name="Toyoda A."/>
            <person name="Fukuhara K."/>
            <person name="Uchiyama I."/>
            <person name="Harigaya Y."/>
            <person name="Kuroiwa M."/>
            <person name="Suzuki T."/>
            <person name="Murakami Y."/>
            <person name="Suwa Y."/>
            <person name="Takami H."/>
        </authorList>
    </citation>
    <scope>NUCLEOTIDE SEQUENCE</scope>
    <source>
        <strain evidence="8">317325-3</strain>
    </source>
</reference>
<evidence type="ECO:0000256" key="1">
    <source>
        <dbReference type="ARBA" id="ARBA00003810"/>
    </source>
</evidence>
<evidence type="ECO:0000256" key="3">
    <source>
        <dbReference type="ARBA" id="ARBA00023239"/>
    </source>
</evidence>
<dbReference type="Proteomes" id="UP000662914">
    <property type="component" value="Chromosome"/>
</dbReference>
<keyword evidence="3" id="KW-0456">Lyase</keyword>
<dbReference type="AlphaFoldDB" id="A0A809SBZ6"/>
<name>A0A809SBZ6_9PROT</name>
<evidence type="ECO:0000256" key="5">
    <source>
        <dbReference type="ARBA" id="ARBA00032523"/>
    </source>
</evidence>
<sequence length="259" mass="26660">MQPANIRHPLPREGGRGERCLLLASVRNRHEARLAATLGADILDLKEPRHGALGAVARDEQRAILAALGSRRPTVSATVGDLPLDTAPLAAAIRATAAAGVDIVKFGVFARGAEAAAGLRALGRALRDDAIALVAVLPADKLGGIGEILELARRAIGDCDVVGVMLDTAAKSRGSLPELLAPDELARFVEAAHAAGRFAGLAGSLRAEHIEPLAATGADLLGFRGALCAGDRNAALDTAAFRAVRERLLAVRSTSLVPA</sequence>
<comment type="catalytic activity">
    <reaction evidence="6">
        <text>2 D-glyceraldehyde 3-phosphate = 4-(hydroxymethyl)-2-furancarboxaldehyde phosphate + phosphate + 2 H2O</text>
        <dbReference type="Rhea" id="RHEA:43536"/>
        <dbReference type="ChEBI" id="CHEBI:15377"/>
        <dbReference type="ChEBI" id="CHEBI:43474"/>
        <dbReference type="ChEBI" id="CHEBI:59776"/>
        <dbReference type="ChEBI" id="CHEBI:83407"/>
        <dbReference type="EC" id="4.2.3.153"/>
    </reaction>
</comment>
<dbReference type="KEGG" id="ddz:DSYM_25830"/>
<organism evidence="8 9">
    <name type="scientific">Candidatus Desulfobacillus denitrificans</name>
    <dbReference type="NCBI Taxonomy" id="2608985"/>
    <lineage>
        <taxon>Bacteria</taxon>
        <taxon>Pseudomonadati</taxon>
        <taxon>Pseudomonadota</taxon>
        <taxon>Betaproteobacteria</taxon>
        <taxon>Candidatus Desulfobacillus</taxon>
    </lineage>
</organism>
<comment type="function">
    <text evidence="1">Catalyzes the formation of 4-(hydroxymethyl)-2-furancarboxaldehyde phosphate (4-HFC-P) from two molecules of glyceraldehyde-3-P (GA-3-P).</text>
</comment>
<dbReference type="GO" id="GO:0016829">
    <property type="term" value="F:lyase activity"/>
    <property type="evidence" value="ECO:0007669"/>
    <property type="project" value="UniProtKB-KW"/>
</dbReference>